<reference evidence="2" key="1">
    <citation type="submission" date="2020-11" db="EMBL/GenBank/DDBJ databases">
        <authorList>
            <consortium name="DOE Joint Genome Institute"/>
            <person name="Ahrendt S."/>
            <person name="Riley R."/>
            <person name="Andreopoulos W."/>
            <person name="Labutti K."/>
            <person name="Pangilinan J."/>
            <person name="Ruiz-Duenas F.J."/>
            <person name="Barrasa J.M."/>
            <person name="Sanchez-Garcia M."/>
            <person name="Camarero S."/>
            <person name="Miyauchi S."/>
            <person name="Serrano A."/>
            <person name="Linde D."/>
            <person name="Babiker R."/>
            <person name="Drula E."/>
            <person name="Ayuso-Fernandez I."/>
            <person name="Pacheco R."/>
            <person name="Padilla G."/>
            <person name="Ferreira P."/>
            <person name="Barriuso J."/>
            <person name="Kellner H."/>
            <person name="Castanera R."/>
            <person name="Alfaro M."/>
            <person name="Ramirez L."/>
            <person name="Pisabarro A.G."/>
            <person name="Kuo A."/>
            <person name="Tritt A."/>
            <person name="Lipzen A."/>
            <person name="He G."/>
            <person name="Yan M."/>
            <person name="Ng V."/>
            <person name="Cullen D."/>
            <person name="Martin F."/>
            <person name="Rosso M.-N."/>
            <person name="Henrissat B."/>
            <person name="Hibbett D."/>
            <person name="Martinez A.T."/>
            <person name="Grigoriev I.V."/>
        </authorList>
    </citation>
    <scope>NUCLEOTIDE SEQUENCE</scope>
    <source>
        <strain evidence="2">CBS 247.69</strain>
    </source>
</reference>
<dbReference type="EMBL" id="MU150305">
    <property type="protein sequence ID" value="KAF9460063.1"/>
    <property type="molecule type" value="Genomic_DNA"/>
</dbReference>
<name>A0A9P5Y0F1_9AGAR</name>
<dbReference type="Gene3D" id="1.20.1280.50">
    <property type="match status" value="1"/>
</dbReference>
<dbReference type="Pfam" id="PF12937">
    <property type="entry name" value="F-box-like"/>
    <property type="match status" value="1"/>
</dbReference>
<comment type="caution">
    <text evidence="2">The sequence shown here is derived from an EMBL/GenBank/DDBJ whole genome shotgun (WGS) entry which is preliminary data.</text>
</comment>
<dbReference type="Proteomes" id="UP000807353">
    <property type="component" value="Unassembled WGS sequence"/>
</dbReference>
<dbReference type="InterPro" id="IPR036047">
    <property type="entry name" value="F-box-like_dom_sf"/>
</dbReference>
<evidence type="ECO:0000259" key="1">
    <source>
        <dbReference type="Pfam" id="PF12937"/>
    </source>
</evidence>
<dbReference type="OrthoDB" id="3365698at2759"/>
<dbReference type="InterPro" id="IPR001810">
    <property type="entry name" value="F-box_dom"/>
</dbReference>
<dbReference type="SUPFAM" id="SSF81383">
    <property type="entry name" value="F-box domain"/>
    <property type="match status" value="1"/>
</dbReference>
<dbReference type="AlphaFoldDB" id="A0A9P5Y0F1"/>
<organism evidence="2 3">
    <name type="scientific">Collybia nuda</name>
    <dbReference type="NCBI Taxonomy" id="64659"/>
    <lineage>
        <taxon>Eukaryota</taxon>
        <taxon>Fungi</taxon>
        <taxon>Dikarya</taxon>
        <taxon>Basidiomycota</taxon>
        <taxon>Agaricomycotina</taxon>
        <taxon>Agaricomycetes</taxon>
        <taxon>Agaricomycetidae</taxon>
        <taxon>Agaricales</taxon>
        <taxon>Tricholomatineae</taxon>
        <taxon>Clitocybaceae</taxon>
        <taxon>Collybia</taxon>
    </lineage>
</organism>
<feature type="domain" description="F-box" evidence="1">
    <location>
        <begin position="5"/>
        <end position="61"/>
    </location>
</feature>
<proteinExistence type="predicted"/>
<protein>
    <recommendedName>
        <fullName evidence="1">F-box domain-containing protein</fullName>
    </recommendedName>
</protein>
<sequence>MPSPIASIPPEILGHIFFLVSEETLTVPSHELTTLFHVTQTCSTWRAIVLRHPRLWADLNIHLRSWSDRSTINAASLCLQYSSNVAQPPPLSIRIHIKQYLNYWESRTGISTPIFLIPHVTRIHKLSIYSPLLFTPLVFPRLTDLEVSTPGWDAHADMHIPALLGRSGSTVTRLSVGCVPDWDWFALLENTPRLEVLITEGTLPEGVMRGIALGRIGVALKELRCAVVFRGIDILLEILETRLQDTVKESVKVCLNVITNVSVRCVDFVPDELQWTRIQALGPSVEVTILVE</sequence>
<evidence type="ECO:0000313" key="2">
    <source>
        <dbReference type="EMBL" id="KAF9460063.1"/>
    </source>
</evidence>
<keyword evidence="3" id="KW-1185">Reference proteome</keyword>
<evidence type="ECO:0000313" key="3">
    <source>
        <dbReference type="Proteomes" id="UP000807353"/>
    </source>
</evidence>
<gene>
    <name evidence="2" type="ORF">BDZ94DRAFT_1324348</name>
</gene>
<accession>A0A9P5Y0F1</accession>